<name>A0A542ZM47_9MICO</name>
<dbReference type="RefSeq" id="WP_141789185.1">
    <property type="nucleotide sequence ID" value="NZ_BAAAKX010000001.1"/>
</dbReference>
<comment type="caution">
    <text evidence="1">The sequence shown here is derived from an EMBL/GenBank/DDBJ whole genome shotgun (WGS) entry which is preliminary data.</text>
</comment>
<dbReference type="InterPro" id="IPR011008">
    <property type="entry name" value="Dimeric_a/b-barrel"/>
</dbReference>
<proteinExistence type="predicted"/>
<dbReference type="EMBL" id="VFOQ01000001">
    <property type="protein sequence ID" value="TQL61395.1"/>
    <property type="molecule type" value="Genomic_DNA"/>
</dbReference>
<dbReference type="Proteomes" id="UP000319514">
    <property type="component" value="Unassembled WGS sequence"/>
</dbReference>
<reference evidence="1 2" key="1">
    <citation type="submission" date="2019-06" db="EMBL/GenBank/DDBJ databases">
        <title>Sequencing the genomes of 1000 actinobacteria strains.</title>
        <authorList>
            <person name="Klenk H.-P."/>
        </authorList>
    </citation>
    <scope>NUCLEOTIDE SEQUENCE [LARGE SCALE GENOMIC DNA]</scope>
    <source>
        <strain evidence="1 2">DSM 18082</strain>
    </source>
</reference>
<keyword evidence="2" id="KW-1185">Reference proteome</keyword>
<evidence type="ECO:0000313" key="2">
    <source>
        <dbReference type="Proteomes" id="UP000319514"/>
    </source>
</evidence>
<dbReference type="AlphaFoldDB" id="A0A542ZM47"/>
<dbReference type="OrthoDB" id="4124240at2"/>
<sequence>MTLQGPLAVEAAAAALWRGTTRGAGLVARRRVHQPRDLTGRRLHFADGTSAVVYRETRLERPAPSQPTVLVVGFRLRLVRGHGHAVVRPASELTTPVFIGFPGFATKLWLAHDGHGRYRGVYEWDGAGPAEDYARTLWRLLALVSVPGSVGYHVLPDVTRDVALDFPTAGPPAWWRPVLAPAL</sequence>
<evidence type="ECO:0000313" key="1">
    <source>
        <dbReference type="EMBL" id="TQL61395.1"/>
    </source>
</evidence>
<organism evidence="1 2">
    <name type="scientific">Oryzihumus leptocrescens</name>
    <dbReference type="NCBI Taxonomy" id="297536"/>
    <lineage>
        <taxon>Bacteria</taxon>
        <taxon>Bacillati</taxon>
        <taxon>Actinomycetota</taxon>
        <taxon>Actinomycetes</taxon>
        <taxon>Micrococcales</taxon>
        <taxon>Intrasporangiaceae</taxon>
        <taxon>Oryzihumus</taxon>
    </lineage>
</organism>
<accession>A0A542ZM47</accession>
<protein>
    <submittedName>
        <fullName evidence="1">Uncharacterized protein</fullName>
    </submittedName>
</protein>
<dbReference type="SUPFAM" id="SSF54909">
    <property type="entry name" value="Dimeric alpha+beta barrel"/>
    <property type="match status" value="1"/>
</dbReference>
<gene>
    <name evidence="1" type="ORF">FB474_2804</name>
</gene>
<dbReference type="Gene3D" id="3.30.70.100">
    <property type="match status" value="1"/>
</dbReference>